<evidence type="ECO:0000259" key="3">
    <source>
        <dbReference type="PROSITE" id="PS50110"/>
    </source>
</evidence>
<dbReference type="SUPFAM" id="SSF52172">
    <property type="entry name" value="CheY-like"/>
    <property type="match status" value="1"/>
</dbReference>
<evidence type="ECO:0000256" key="1">
    <source>
        <dbReference type="ARBA" id="ARBA00022553"/>
    </source>
</evidence>
<dbReference type="Gene3D" id="3.40.50.2300">
    <property type="match status" value="1"/>
</dbReference>
<dbReference type="InterPro" id="IPR050595">
    <property type="entry name" value="Bact_response_regulator"/>
</dbReference>
<keyword evidence="1 2" id="KW-0597">Phosphoprotein</keyword>
<dbReference type="RefSeq" id="WP_367773512.1">
    <property type="nucleotide sequence ID" value="NZ_JBFNXR010000042.1"/>
</dbReference>
<dbReference type="InterPro" id="IPR001789">
    <property type="entry name" value="Sig_transdc_resp-reg_receiver"/>
</dbReference>
<dbReference type="PANTHER" id="PTHR44591:SF18">
    <property type="entry name" value="REGULATORY PROTEIN"/>
    <property type="match status" value="1"/>
</dbReference>
<accession>A0ABV3RC58</accession>
<organism evidence="4 5">
    <name type="scientific">Novosphingobium rhizovicinum</name>
    <dbReference type="NCBI Taxonomy" id="3228928"/>
    <lineage>
        <taxon>Bacteria</taxon>
        <taxon>Pseudomonadati</taxon>
        <taxon>Pseudomonadota</taxon>
        <taxon>Alphaproteobacteria</taxon>
        <taxon>Sphingomonadales</taxon>
        <taxon>Sphingomonadaceae</taxon>
        <taxon>Novosphingobium</taxon>
    </lineage>
</organism>
<dbReference type="EMBL" id="JBFNXR010000042">
    <property type="protein sequence ID" value="MEW9855691.1"/>
    <property type="molecule type" value="Genomic_DNA"/>
</dbReference>
<dbReference type="PROSITE" id="PS50110">
    <property type="entry name" value="RESPONSE_REGULATORY"/>
    <property type="match status" value="1"/>
</dbReference>
<evidence type="ECO:0000313" key="4">
    <source>
        <dbReference type="EMBL" id="MEW9855691.1"/>
    </source>
</evidence>
<protein>
    <submittedName>
        <fullName evidence="4">Response regulator</fullName>
    </submittedName>
</protein>
<dbReference type="PANTHER" id="PTHR44591">
    <property type="entry name" value="STRESS RESPONSE REGULATOR PROTEIN 1"/>
    <property type="match status" value="1"/>
</dbReference>
<feature type="domain" description="Response regulatory" evidence="3">
    <location>
        <begin position="6"/>
        <end position="119"/>
    </location>
</feature>
<dbReference type="InterPro" id="IPR011006">
    <property type="entry name" value="CheY-like_superfamily"/>
</dbReference>
<gene>
    <name evidence="4" type="ORF">ABUH87_11075</name>
</gene>
<sequence>MSPQPLVLVVEDEPLILLDACDMVESAGYATRAATNATRAFSILAENSSIAILFTDIDMPGPIDGMALAFETKARWPHISIIITSGRGPLARHEIPPDAVFLGKPYLERSLVETLKNLIA</sequence>
<comment type="caution">
    <text evidence="4">The sequence shown here is derived from an EMBL/GenBank/DDBJ whole genome shotgun (WGS) entry which is preliminary data.</text>
</comment>
<proteinExistence type="predicted"/>
<reference evidence="4 5" key="1">
    <citation type="submission" date="2024-06" db="EMBL/GenBank/DDBJ databases">
        <title>Novosphingobium rhizovicinus M1R2S20.</title>
        <authorList>
            <person name="Sun J.-Q."/>
        </authorList>
    </citation>
    <scope>NUCLEOTIDE SEQUENCE [LARGE SCALE GENOMIC DNA]</scope>
    <source>
        <strain evidence="4 5">M1R2S20</strain>
    </source>
</reference>
<dbReference type="Pfam" id="PF00072">
    <property type="entry name" value="Response_reg"/>
    <property type="match status" value="1"/>
</dbReference>
<name>A0ABV3RC58_9SPHN</name>
<keyword evidence="5" id="KW-1185">Reference proteome</keyword>
<evidence type="ECO:0000256" key="2">
    <source>
        <dbReference type="PROSITE-ProRule" id="PRU00169"/>
    </source>
</evidence>
<feature type="modified residue" description="4-aspartylphosphate" evidence="2">
    <location>
        <position position="56"/>
    </location>
</feature>
<dbReference type="Proteomes" id="UP001556118">
    <property type="component" value="Unassembled WGS sequence"/>
</dbReference>
<evidence type="ECO:0000313" key="5">
    <source>
        <dbReference type="Proteomes" id="UP001556118"/>
    </source>
</evidence>
<dbReference type="SMART" id="SM00448">
    <property type="entry name" value="REC"/>
    <property type="match status" value="1"/>
</dbReference>